<feature type="region of interest" description="Disordered" evidence="1">
    <location>
        <begin position="1"/>
        <end position="113"/>
    </location>
</feature>
<evidence type="ECO:0000313" key="2">
    <source>
        <dbReference type="EMBL" id="GGR20364.1"/>
    </source>
</evidence>
<organism evidence="2 3">
    <name type="scientific">Streptomyces cinereoruber</name>
    <dbReference type="NCBI Taxonomy" id="67260"/>
    <lineage>
        <taxon>Bacteria</taxon>
        <taxon>Bacillati</taxon>
        <taxon>Actinomycetota</taxon>
        <taxon>Actinomycetes</taxon>
        <taxon>Kitasatosporales</taxon>
        <taxon>Streptomycetaceae</taxon>
        <taxon>Streptomyces</taxon>
    </lineage>
</organism>
<comment type="caution">
    <text evidence="2">The sequence shown here is derived from an EMBL/GenBank/DDBJ whole genome shotgun (WGS) entry which is preliminary data.</text>
</comment>
<sequence length="124" mass="12999">MSRNFRHAQDGDRFAELPRLGPVNGAVRTPHDVKPSSRQAGTAGTNPPFHCEGPAGGHEVASRSGSSPPAHSEAVIRRAAVGTMVRRPTHGRPATRSGPDPSHEPNDEMSNAVLGKLLRTGVSG</sequence>
<accession>A0AAV4KJ27</accession>
<feature type="compositionally biased region" description="Polar residues" evidence="1">
    <location>
        <begin position="36"/>
        <end position="45"/>
    </location>
</feature>
<reference evidence="2 3" key="1">
    <citation type="journal article" date="2014" name="Int. J. Syst. Evol. Microbiol.">
        <title>Complete genome sequence of Corynebacterium casei LMG S-19264T (=DSM 44701T), isolated from a smear-ripened cheese.</title>
        <authorList>
            <consortium name="US DOE Joint Genome Institute (JGI-PGF)"/>
            <person name="Walter F."/>
            <person name="Albersmeier A."/>
            <person name="Kalinowski J."/>
            <person name="Ruckert C."/>
        </authorList>
    </citation>
    <scope>NUCLEOTIDE SEQUENCE [LARGE SCALE GENOMIC DNA]</scope>
    <source>
        <strain evidence="2 3">JCM 4205</strain>
    </source>
</reference>
<name>A0AAV4KJ27_9ACTN</name>
<dbReference type="EMBL" id="BMSJ01000003">
    <property type="protein sequence ID" value="GGR20364.1"/>
    <property type="molecule type" value="Genomic_DNA"/>
</dbReference>
<feature type="compositionally biased region" description="Basic and acidic residues" evidence="1">
    <location>
        <begin position="7"/>
        <end position="16"/>
    </location>
</feature>
<evidence type="ECO:0000256" key="1">
    <source>
        <dbReference type="SAM" id="MobiDB-lite"/>
    </source>
</evidence>
<proteinExistence type="predicted"/>
<dbReference type="AlphaFoldDB" id="A0AAV4KJ27"/>
<gene>
    <name evidence="2" type="ORF">GCM10010497_23270</name>
</gene>
<protein>
    <submittedName>
        <fullName evidence="2">Uncharacterized protein</fullName>
    </submittedName>
</protein>
<dbReference type="Proteomes" id="UP000642014">
    <property type="component" value="Unassembled WGS sequence"/>
</dbReference>
<evidence type="ECO:0000313" key="3">
    <source>
        <dbReference type="Proteomes" id="UP000642014"/>
    </source>
</evidence>